<evidence type="ECO:0000313" key="1">
    <source>
        <dbReference type="EMBL" id="GMF17097.1"/>
    </source>
</evidence>
<dbReference type="Gene3D" id="3.40.50.720">
    <property type="entry name" value="NAD(P)-binding Rossmann-like Domain"/>
    <property type="match status" value="1"/>
</dbReference>
<reference evidence="1" key="1">
    <citation type="submission" date="2023-04" db="EMBL/GenBank/DDBJ databases">
        <title>Phytophthora fragariaefolia NBRC 109709.</title>
        <authorList>
            <person name="Ichikawa N."/>
            <person name="Sato H."/>
            <person name="Tonouchi N."/>
        </authorList>
    </citation>
    <scope>NUCLEOTIDE SEQUENCE</scope>
    <source>
        <strain evidence="1">NBRC 109709</strain>
    </source>
</reference>
<dbReference type="EMBL" id="BSXT01000086">
    <property type="protein sequence ID" value="GMF17097.1"/>
    <property type="molecule type" value="Genomic_DNA"/>
</dbReference>
<evidence type="ECO:0000313" key="2">
    <source>
        <dbReference type="Proteomes" id="UP001165121"/>
    </source>
</evidence>
<protein>
    <submittedName>
        <fullName evidence="1">Unnamed protein product</fullName>
    </submittedName>
</protein>
<accession>A0A9W6WKP9</accession>
<dbReference type="AlphaFoldDB" id="A0A9W6WKP9"/>
<name>A0A9W6WKP9_9STRA</name>
<sequence>MNVVGEGDAKLGLVSQADFSRFVSHVLVTAPSSSLAWAQISVESDRMSPKEIAAIAEKKLEKKLEIKVVDYEETKKNYASNPMAHILTRIGDGRCISGTEADVREAVDQFYPNWNPTPYEAVIASAAK</sequence>
<dbReference type="Proteomes" id="UP001165121">
    <property type="component" value="Unassembled WGS sequence"/>
</dbReference>
<organism evidence="1 2">
    <name type="scientific">Phytophthora fragariaefolia</name>
    <dbReference type="NCBI Taxonomy" id="1490495"/>
    <lineage>
        <taxon>Eukaryota</taxon>
        <taxon>Sar</taxon>
        <taxon>Stramenopiles</taxon>
        <taxon>Oomycota</taxon>
        <taxon>Peronosporomycetes</taxon>
        <taxon>Peronosporales</taxon>
        <taxon>Peronosporaceae</taxon>
        <taxon>Phytophthora</taxon>
    </lineage>
</organism>
<dbReference type="Gene3D" id="3.90.25.10">
    <property type="entry name" value="UDP-galactose 4-epimerase, domain 1"/>
    <property type="match status" value="1"/>
</dbReference>
<keyword evidence="2" id="KW-1185">Reference proteome</keyword>
<dbReference type="OrthoDB" id="106925at2759"/>
<gene>
    <name evidence="1" type="ORF">Pfra01_000107300</name>
</gene>
<comment type="caution">
    <text evidence="1">The sequence shown here is derived from an EMBL/GenBank/DDBJ whole genome shotgun (WGS) entry which is preliminary data.</text>
</comment>
<proteinExistence type="predicted"/>